<evidence type="ECO:0000313" key="3">
    <source>
        <dbReference type="Proteomes" id="UP000621436"/>
    </source>
</evidence>
<name>A0A931F9R5_9FIRM</name>
<organism evidence="2 3">
    <name type="scientific">Halonatronomonas betaini</name>
    <dbReference type="NCBI Taxonomy" id="2778430"/>
    <lineage>
        <taxon>Bacteria</taxon>
        <taxon>Bacillati</taxon>
        <taxon>Bacillota</taxon>
        <taxon>Clostridia</taxon>
        <taxon>Halanaerobiales</taxon>
        <taxon>Halarsenatibacteraceae</taxon>
        <taxon>Halonatronomonas</taxon>
    </lineage>
</organism>
<evidence type="ECO:0000256" key="1">
    <source>
        <dbReference type="SAM" id="Coils"/>
    </source>
</evidence>
<accession>A0A931F9R5</accession>
<evidence type="ECO:0000313" key="2">
    <source>
        <dbReference type="EMBL" id="MBF8437863.1"/>
    </source>
</evidence>
<keyword evidence="3" id="KW-1185">Reference proteome</keyword>
<sequence length="88" mass="10528">MRKDHDWLLDIIKSARQKINKRIKRLKAKLGLVKKQKKELAETELKLRSMRAIATKIRDEDLDDSEQKQLVARFNDLQKEIQQREGFI</sequence>
<gene>
    <name evidence="2" type="ORF">I0Q91_12265</name>
</gene>
<dbReference type="RefSeq" id="WP_270454898.1">
    <property type="nucleotide sequence ID" value="NZ_JADPIE010000007.1"/>
</dbReference>
<dbReference type="Proteomes" id="UP000621436">
    <property type="component" value="Unassembled WGS sequence"/>
</dbReference>
<dbReference type="AlphaFoldDB" id="A0A931F9R5"/>
<reference evidence="2" key="1">
    <citation type="submission" date="2020-11" db="EMBL/GenBank/DDBJ databases">
        <title>Halonatronomonas betainensis gen. nov., sp. nov. a novel haloalkaliphilic representative of the family Halanaerobiacae capable of betaine degradation.</title>
        <authorList>
            <person name="Boltyanskaya Y."/>
            <person name="Kevbrin V."/>
            <person name="Detkova E."/>
            <person name="Grouzdev D.S."/>
            <person name="Koziaeva V."/>
            <person name="Zhilina T."/>
        </authorList>
    </citation>
    <scope>NUCLEOTIDE SEQUENCE</scope>
    <source>
        <strain evidence="2">Z-7014</strain>
    </source>
</reference>
<comment type="caution">
    <text evidence="2">The sequence shown here is derived from an EMBL/GenBank/DDBJ whole genome shotgun (WGS) entry which is preliminary data.</text>
</comment>
<dbReference type="EMBL" id="JADPIE010000007">
    <property type="protein sequence ID" value="MBF8437863.1"/>
    <property type="molecule type" value="Genomic_DNA"/>
</dbReference>
<protein>
    <submittedName>
        <fullName evidence="2">Uncharacterized protein</fullName>
    </submittedName>
</protein>
<proteinExistence type="predicted"/>
<keyword evidence="1" id="KW-0175">Coiled coil</keyword>
<feature type="coiled-coil region" evidence="1">
    <location>
        <begin position="9"/>
        <end position="53"/>
    </location>
</feature>